<dbReference type="Pfam" id="PF13181">
    <property type="entry name" value="TPR_8"/>
    <property type="match status" value="1"/>
</dbReference>
<dbReference type="Gene3D" id="1.25.40.10">
    <property type="entry name" value="Tetratricopeptide repeat domain"/>
    <property type="match status" value="2"/>
</dbReference>
<evidence type="ECO:0000256" key="2">
    <source>
        <dbReference type="SAM" id="MobiDB-lite"/>
    </source>
</evidence>
<dbReference type="PROSITE" id="PS50005">
    <property type="entry name" value="TPR"/>
    <property type="match status" value="1"/>
</dbReference>
<dbReference type="CDD" id="cd24142">
    <property type="entry name" value="ACL4-like"/>
    <property type="match status" value="1"/>
</dbReference>
<organism evidence="3 4">
    <name type="scientific">Phakopsora pachyrhizi</name>
    <name type="common">Asian soybean rust disease fungus</name>
    <dbReference type="NCBI Taxonomy" id="170000"/>
    <lineage>
        <taxon>Eukaryota</taxon>
        <taxon>Fungi</taxon>
        <taxon>Dikarya</taxon>
        <taxon>Basidiomycota</taxon>
        <taxon>Pucciniomycotina</taxon>
        <taxon>Pucciniomycetes</taxon>
        <taxon>Pucciniales</taxon>
        <taxon>Phakopsoraceae</taxon>
        <taxon>Phakopsora</taxon>
    </lineage>
</organism>
<name>A0AAV0BSP7_PHAPC</name>
<reference evidence="3" key="1">
    <citation type="submission" date="2022-06" db="EMBL/GenBank/DDBJ databases">
        <authorList>
            <consortium name="SYNGENTA / RWTH Aachen University"/>
        </authorList>
    </citation>
    <scope>NUCLEOTIDE SEQUENCE</scope>
</reference>
<keyword evidence="1" id="KW-0802">TPR repeat</keyword>
<dbReference type="InterPro" id="IPR019734">
    <property type="entry name" value="TPR_rpt"/>
</dbReference>
<sequence length="514" mass="57453">MARTRNARRLKQTSIQKPIKLIQQQQKDSEDGYNKDQVLTLDRKNGNTDVISNLEDIESELDEVDRLIVSSDLEKSKDICIRVLNKDHKNLRALESLGLVEVELGNIKSAIKNFNKCIEISKNLASDPSKDGGLVEDVSPTIYLYLAQLSNSPIKSLNHFQSALNILKSKLESIKALDPSIQIDNETCNTKDKEDRSGGRIVANGQKLKVISSEEFQIRRSCSRALVGMTEIYLTDLCFEPEAEKKCLSYLEMASELDPTDPEPLQTLASVRISQSNIEEATKALRLALSLWSNDPVANLDADENDSKMEVVEEIAEGLVDDEDRQMIDAERDMKEESNGLVIEDDQDESSSLPPFETRVQWAKLALECDMWSDAIEVLYGCEAENDEDGEVQYLLGMAWYLLGQSRNDLKSEKTTEDSHLAAERVGSGICDGLDKIECWMESKECFDTCLHLQDILGEDSGLDQSILNHIKELSLEFQKFGLSTTAGPKEDFPGPNSAEDDGFEDVSDSSMES</sequence>
<dbReference type="Proteomes" id="UP001153365">
    <property type="component" value="Unassembled WGS sequence"/>
</dbReference>
<dbReference type="SMART" id="SM00028">
    <property type="entry name" value="TPR"/>
    <property type="match status" value="2"/>
</dbReference>
<proteinExistence type="predicted"/>
<gene>
    <name evidence="3" type="ORF">PPACK8108_LOCUS24989</name>
</gene>
<dbReference type="SUPFAM" id="SSF48452">
    <property type="entry name" value="TPR-like"/>
    <property type="match status" value="1"/>
</dbReference>
<dbReference type="AlphaFoldDB" id="A0AAV0BSP7"/>
<accession>A0AAV0BSP7</accession>
<feature type="compositionally biased region" description="Acidic residues" evidence="2">
    <location>
        <begin position="499"/>
        <end position="508"/>
    </location>
</feature>
<dbReference type="EMBL" id="CALTRL010006138">
    <property type="protein sequence ID" value="CAH7689842.1"/>
    <property type="molecule type" value="Genomic_DNA"/>
</dbReference>
<evidence type="ECO:0000313" key="4">
    <source>
        <dbReference type="Proteomes" id="UP001153365"/>
    </source>
</evidence>
<feature type="repeat" description="TPR" evidence="1">
    <location>
        <begin position="91"/>
        <end position="124"/>
    </location>
</feature>
<evidence type="ECO:0000256" key="1">
    <source>
        <dbReference type="PROSITE-ProRule" id="PRU00339"/>
    </source>
</evidence>
<evidence type="ECO:0000313" key="3">
    <source>
        <dbReference type="EMBL" id="CAH7689842.1"/>
    </source>
</evidence>
<feature type="region of interest" description="Disordered" evidence="2">
    <location>
        <begin position="485"/>
        <end position="514"/>
    </location>
</feature>
<dbReference type="InterPro" id="IPR011990">
    <property type="entry name" value="TPR-like_helical_dom_sf"/>
</dbReference>
<comment type="caution">
    <text evidence="3">The sequence shown here is derived from an EMBL/GenBank/DDBJ whole genome shotgun (WGS) entry which is preliminary data.</text>
</comment>
<keyword evidence="4" id="KW-1185">Reference proteome</keyword>
<protein>
    <submittedName>
        <fullName evidence="3">Uncharacterized protein</fullName>
    </submittedName>
</protein>